<name>A0A916LAG2_MYCTX</name>
<evidence type="ECO:0000313" key="2">
    <source>
        <dbReference type="EMBL" id="COX74581.1"/>
    </source>
</evidence>
<protein>
    <submittedName>
        <fullName evidence="2">Uncharacterized protein</fullName>
    </submittedName>
</protein>
<gene>
    <name evidence="2" type="ORF">ERS007739_01675</name>
</gene>
<dbReference type="AlphaFoldDB" id="A0A916LAG2"/>
<proteinExistence type="predicted"/>
<comment type="caution">
    <text evidence="2">The sequence shown here is derived from an EMBL/GenBank/DDBJ whole genome shotgun (WGS) entry which is preliminary data.</text>
</comment>
<sequence>MGIPTAQRSASGSSAIATSASTSVARVSSASVAPGSSGFGNVTVGKSGFGANCVATVCTSVKPARRRVSTAIAPPTPCSGVRATRTEPAHLRTPAARWI</sequence>
<evidence type="ECO:0000313" key="3">
    <source>
        <dbReference type="Proteomes" id="UP000039021"/>
    </source>
</evidence>
<accession>A0A916LAG2</accession>
<evidence type="ECO:0000256" key="1">
    <source>
        <dbReference type="SAM" id="MobiDB-lite"/>
    </source>
</evidence>
<dbReference type="Proteomes" id="UP000039021">
    <property type="component" value="Unassembled WGS sequence"/>
</dbReference>
<dbReference type="EMBL" id="CSBK01000676">
    <property type="protein sequence ID" value="COX74581.1"/>
    <property type="molecule type" value="Genomic_DNA"/>
</dbReference>
<feature type="region of interest" description="Disordered" evidence="1">
    <location>
        <begin position="75"/>
        <end position="99"/>
    </location>
</feature>
<reference evidence="3" key="1">
    <citation type="submission" date="2015-03" db="EMBL/GenBank/DDBJ databases">
        <authorList>
            <consortium name="Pathogen Informatics"/>
        </authorList>
    </citation>
    <scope>NUCLEOTIDE SEQUENCE [LARGE SCALE GENOMIC DNA]</scope>
    <source>
        <strain evidence="3">N09902308</strain>
    </source>
</reference>
<organism evidence="2 3">
    <name type="scientific">Mycobacterium tuberculosis</name>
    <dbReference type="NCBI Taxonomy" id="1773"/>
    <lineage>
        <taxon>Bacteria</taxon>
        <taxon>Bacillati</taxon>
        <taxon>Actinomycetota</taxon>
        <taxon>Actinomycetes</taxon>
        <taxon>Mycobacteriales</taxon>
        <taxon>Mycobacteriaceae</taxon>
        <taxon>Mycobacterium</taxon>
        <taxon>Mycobacterium tuberculosis complex</taxon>
    </lineage>
</organism>